<gene>
    <name evidence="1" type="ORF">BCO71033_07426</name>
</gene>
<proteinExistence type="predicted"/>
<organism evidence="1 2">
    <name type="scientific">Burkholderia contaminans</name>
    <dbReference type="NCBI Taxonomy" id="488447"/>
    <lineage>
        <taxon>Bacteria</taxon>
        <taxon>Pseudomonadati</taxon>
        <taxon>Pseudomonadota</taxon>
        <taxon>Betaproteobacteria</taxon>
        <taxon>Burkholderiales</taxon>
        <taxon>Burkholderiaceae</taxon>
        <taxon>Burkholderia</taxon>
        <taxon>Burkholderia cepacia complex</taxon>
    </lineage>
</organism>
<evidence type="ECO:0000313" key="1">
    <source>
        <dbReference type="EMBL" id="VWD65571.1"/>
    </source>
</evidence>
<dbReference type="EMBL" id="CABVQS010000088">
    <property type="protein sequence ID" value="VWD65571.1"/>
    <property type="molecule type" value="Genomic_DNA"/>
</dbReference>
<dbReference type="Proteomes" id="UP000494109">
    <property type="component" value="Unassembled WGS sequence"/>
</dbReference>
<name>A0A6P3C0R5_9BURK</name>
<accession>A0A6P3C0R5</accession>
<sequence length="108" mass="12363">MELYEIETQKTTYIDIFKTPRELLKGCSMGDKFLVELVDHSGHYIGNHKDFVYYAGGGRLMATQDVPRRFAPVLQEHLTEFVSRHPTSFPATIAFPTAETARRDVGLW</sequence>
<reference evidence="1 2" key="1">
    <citation type="submission" date="2019-09" db="EMBL/GenBank/DDBJ databases">
        <authorList>
            <person name="Depoorter E."/>
        </authorList>
    </citation>
    <scope>NUCLEOTIDE SEQUENCE [LARGE SCALE GENOMIC DNA]</scope>
    <source>
        <strain evidence="1">R-71033</strain>
    </source>
</reference>
<evidence type="ECO:0000313" key="2">
    <source>
        <dbReference type="Proteomes" id="UP000494109"/>
    </source>
</evidence>
<protein>
    <submittedName>
        <fullName evidence="1">Uncharacterized protein</fullName>
    </submittedName>
</protein>
<dbReference type="AlphaFoldDB" id="A0A6P3C0R5"/>